<evidence type="ECO:0000313" key="3">
    <source>
        <dbReference type="Proteomes" id="UP000585836"/>
    </source>
</evidence>
<proteinExistence type="predicted"/>
<keyword evidence="3" id="KW-1185">Reference proteome</keyword>
<gene>
    <name evidence="2" type="ORF">FHS34_007881</name>
</gene>
<name>A0A7W9UVK7_9ACTN</name>
<sequence length="111" mass="13009">MRVEPPLRAAAQGLQPRHPPTGLEAHPKHTPKRGPMHLARTFGRWQIELHRRALHLTRQPNPNCPDCRGNQGGWTRNGFGADWDECPCLDQLRTWRLPLWPRRPIREEYPF</sequence>
<organism evidence="2 3">
    <name type="scientific">Streptomyces echinatus</name>
    <dbReference type="NCBI Taxonomy" id="67293"/>
    <lineage>
        <taxon>Bacteria</taxon>
        <taxon>Bacillati</taxon>
        <taxon>Actinomycetota</taxon>
        <taxon>Actinomycetes</taxon>
        <taxon>Kitasatosporales</taxon>
        <taxon>Streptomycetaceae</taxon>
        <taxon>Streptomyces</taxon>
    </lineage>
</organism>
<dbReference type="AlphaFoldDB" id="A0A7W9UVK7"/>
<reference evidence="2 3" key="1">
    <citation type="submission" date="2020-08" db="EMBL/GenBank/DDBJ databases">
        <title>Genomic Encyclopedia of Type Strains, Phase III (KMG-III): the genomes of soil and plant-associated and newly described type strains.</title>
        <authorList>
            <person name="Whitman W."/>
        </authorList>
    </citation>
    <scope>NUCLEOTIDE SEQUENCE [LARGE SCALE GENOMIC DNA]</scope>
    <source>
        <strain evidence="2 3">CECT 3313</strain>
    </source>
</reference>
<protein>
    <submittedName>
        <fullName evidence="2">Uncharacterized protein</fullName>
    </submittedName>
</protein>
<comment type="caution">
    <text evidence="2">The sequence shown here is derived from an EMBL/GenBank/DDBJ whole genome shotgun (WGS) entry which is preliminary data.</text>
</comment>
<dbReference type="Proteomes" id="UP000585836">
    <property type="component" value="Unassembled WGS sequence"/>
</dbReference>
<evidence type="ECO:0000313" key="2">
    <source>
        <dbReference type="EMBL" id="MBB5932371.1"/>
    </source>
</evidence>
<accession>A0A7W9UVK7</accession>
<feature type="region of interest" description="Disordered" evidence="1">
    <location>
        <begin position="1"/>
        <end position="36"/>
    </location>
</feature>
<dbReference type="EMBL" id="JACHJK010000024">
    <property type="protein sequence ID" value="MBB5932371.1"/>
    <property type="molecule type" value="Genomic_DNA"/>
</dbReference>
<dbReference type="RefSeq" id="WP_184974630.1">
    <property type="nucleotide sequence ID" value="NZ_BAAAWF010000040.1"/>
</dbReference>
<evidence type="ECO:0000256" key="1">
    <source>
        <dbReference type="SAM" id="MobiDB-lite"/>
    </source>
</evidence>